<dbReference type="KEGG" id="snq:CP978_27590"/>
<evidence type="ECO:0000256" key="1">
    <source>
        <dbReference type="SAM" id="MobiDB-lite"/>
    </source>
</evidence>
<dbReference type="EMBL" id="CP023747">
    <property type="protein sequence ID" value="QEV41819.1"/>
    <property type="molecule type" value="Genomic_DNA"/>
</dbReference>
<name>A0A0B5DPV5_9ACTN</name>
<proteinExistence type="predicted"/>
<protein>
    <submittedName>
        <fullName evidence="2">Uncharacterized protein</fullName>
    </submittedName>
</protein>
<dbReference type="HOGENOM" id="CLU_1546741_0_0_11"/>
<accession>A0A0B5DPV5</accession>
<reference evidence="3 5" key="3">
    <citation type="submission" date="2017-09" db="EMBL/GenBank/DDBJ databases">
        <title>Streptomyces genome completion.</title>
        <authorList>
            <person name="Lee N."/>
            <person name="Cho B.-K."/>
        </authorList>
    </citation>
    <scope>NUCLEOTIDE SEQUENCE [LARGE SCALE GENOMIC DNA]</scope>
    <source>
        <strain evidence="3 5">ATCC 14899</strain>
    </source>
</reference>
<reference evidence="2 4" key="2">
    <citation type="journal article" date="2016" name="Appl. Microbiol. Biotechnol.">
        <title>Exploiting the genome sequence of Streptomyces nodosus for enhanced antibiotic production.</title>
        <authorList>
            <person name="Sweeney P."/>
            <person name="Murphy C.D."/>
            <person name="Caffrey P."/>
        </authorList>
    </citation>
    <scope>NUCLEOTIDE SEQUENCE [LARGE SCALE GENOMIC DNA]</scope>
    <source>
        <strain evidence="2 4">ATCC 14899</strain>
    </source>
</reference>
<dbReference type="EMBL" id="CP009313">
    <property type="protein sequence ID" value="AJE43325.1"/>
    <property type="molecule type" value="Genomic_DNA"/>
</dbReference>
<organism evidence="2 4">
    <name type="scientific">Streptomyces nodosus</name>
    <dbReference type="NCBI Taxonomy" id="40318"/>
    <lineage>
        <taxon>Bacteria</taxon>
        <taxon>Bacillati</taxon>
        <taxon>Actinomycetota</taxon>
        <taxon>Actinomycetes</taxon>
        <taxon>Kitasatosporales</taxon>
        <taxon>Streptomycetaceae</taxon>
        <taxon>Streptomyces</taxon>
    </lineage>
</organism>
<keyword evidence="4" id="KW-1185">Reference proteome</keyword>
<sequence length="173" mass="18147">MAGYRTSAPASDKGVYIGQARHAVKELITSLRGELATLEAVYAMMCQGVESTDVREEPPDTGEDAEIAQPSREGPSEVSVADEDLSSEDARPGIGTRTLGPPRNGSMRDAILTLLCAAQEAMSITDIAAAVRPGADATVRSSVGKTLNRMKQLGEVENVAPGMFRAVLSSRAA</sequence>
<dbReference type="OrthoDB" id="4145449at2"/>
<evidence type="ECO:0000313" key="2">
    <source>
        <dbReference type="EMBL" id="AJE43325.1"/>
    </source>
</evidence>
<dbReference type="Proteomes" id="UP000325763">
    <property type="component" value="Chromosome"/>
</dbReference>
<feature type="region of interest" description="Disordered" evidence="1">
    <location>
        <begin position="51"/>
        <end position="104"/>
    </location>
</feature>
<dbReference type="AlphaFoldDB" id="A0A0B5DPV5"/>
<reference evidence="4" key="1">
    <citation type="submission" date="2014-09" db="EMBL/GenBank/DDBJ databases">
        <title>Sequence of the Streptomyces nodosus genome.</title>
        <authorList>
            <person name="Sweeney P."/>
            <person name="Stephens N."/>
            <person name="Murphy C."/>
            <person name="Caffrey P."/>
        </authorList>
    </citation>
    <scope>NUCLEOTIDE SEQUENCE [LARGE SCALE GENOMIC DNA]</scope>
    <source>
        <strain evidence="4">ATCC 14899</strain>
    </source>
</reference>
<evidence type="ECO:0000313" key="4">
    <source>
        <dbReference type="Proteomes" id="UP000031526"/>
    </source>
</evidence>
<dbReference type="RefSeq" id="WP_043445231.1">
    <property type="nucleotide sequence ID" value="NZ_CP009313.1"/>
</dbReference>
<evidence type="ECO:0000313" key="3">
    <source>
        <dbReference type="EMBL" id="QEV41819.1"/>
    </source>
</evidence>
<evidence type="ECO:0000313" key="5">
    <source>
        <dbReference type="Proteomes" id="UP000325763"/>
    </source>
</evidence>
<dbReference type="Proteomes" id="UP000031526">
    <property type="component" value="Chromosome"/>
</dbReference>
<gene>
    <name evidence="3" type="ORF">CP978_27590</name>
    <name evidence="2" type="ORF">SNOD_27305</name>
</gene>